<evidence type="ECO:0000256" key="11">
    <source>
        <dbReference type="SAM" id="Phobius"/>
    </source>
</evidence>
<keyword evidence="5" id="KW-1003">Cell membrane</keyword>
<dbReference type="Proteomes" id="UP000501802">
    <property type="component" value="Chromosome"/>
</dbReference>
<keyword evidence="10 11" id="KW-0472">Membrane</keyword>
<evidence type="ECO:0000256" key="3">
    <source>
        <dbReference type="ARBA" id="ARBA00014962"/>
    </source>
</evidence>
<keyword evidence="13" id="KW-1185">Reference proteome</keyword>
<gene>
    <name evidence="12" type="primary">yajC</name>
    <name evidence="12" type="ORF">G8759_33285</name>
</gene>
<dbReference type="RefSeq" id="WP_167217758.1">
    <property type="nucleotide sequence ID" value="NZ_CP050063.1"/>
</dbReference>
<protein>
    <recommendedName>
        <fullName evidence="3">Sec translocon accessory complex subunit YajC</fullName>
    </recommendedName>
</protein>
<evidence type="ECO:0000256" key="5">
    <source>
        <dbReference type="ARBA" id="ARBA00022475"/>
    </source>
</evidence>
<dbReference type="GO" id="GO:0005886">
    <property type="term" value="C:plasma membrane"/>
    <property type="evidence" value="ECO:0007669"/>
    <property type="project" value="UniProtKB-SubCell"/>
</dbReference>
<evidence type="ECO:0000256" key="9">
    <source>
        <dbReference type="ARBA" id="ARBA00023010"/>
    </source>
</evidence>
<evidence type="ECO:0000313" key="12">
    <source>
        <dbReference type="EMBL" id="QIP17168.1"/>
    </source>
</evidence>
<evidence type="ECO:0000256" key="8">
    <source>
        <dbReference type="ARBA" id="ARBA00022989"/>
    </source>
</evidence>
<dbReference type="PANTHER" id="PTHR33909">
    <property type="entry name" value="SEC TRANSLOCON ACCESSORY COMPLEX SUBUNIT YAJC"/>
    <property type="match status" value="1"/>
</dbReference>
<keyword evidence="7" id="KW-0653">Protein transport</keyword>
<evidence type="ECO:0000256" key="7">
    <source>
        <dbReference type="ARBA" id="ARBA00022927"/>
    </source>
</evidence>
<evidence type="ECO:0000256" key="10">
    <source>
        <dbReference type="ARBA" id="ARBA00023136"/>
    </source>
</evidence>
<sequence length="106" mass="11698">MFSILLQAAAGSNTSMIYNVLLWVGIIGVFYFFMIRPQQKKQKDQKNFVDNLKKGDSVVTIGGLHGRIASVDGTTVTLEVDRGVKMTFEKSSISREATAKPADLEK</sequence>
<comment type="subcellular location">
    <subcellularLocation>
        <location evidence="1">Cell membrane</location>
        <topology evidence="1">Single-pass membrane protein</topology>
    </subcellularLocation>
</comment>
<keyword evidence="6 11" id="KW-0812">Transmembrane</keyword>
<dbReference type="PRINTS" id="PR01853">
    <property type="entry name" value="YAJCTRNLCASE"/>
</dbReference>
<evidence type="ECO:0000313" key="13">
    <source>
        <dbReference type="Proteomes" id="UP000501802"/>
    </source>
</evidence>
<keyword evidence="4" id="KW-0813">Transport</keyword>
<comment type="similarity">
    <text evidence="2">Belongs to the YajC family.</text>
</comment>
<dbReference type="EMBL" id="CP050063">
    <property type="protein sequence ID" value="QIP17168.1"/>
    <property type="molecule type" value="Genomic_DNA"/>
</dbReference>
<feature type="transmembrane region" description="Helical" evidence="11">
    <location>
        <begin position="16"/>
        <end position="35"/>
    </location>
</feature>
<dbReference type="InterPro" id="IPR003849">
    <property type="entry name" value="Preprotein_translocase_YajC"/>
</dbReference>
<dbReference type="SMART" id="SM01323">
    <property type="entry name" value="YajC"/>
    <property type="match status" value="1"/>
</dbReference>
<dbReference type="KEGG" id="spib:G8759_33285"/>
<dbReference type="Pfam" id="PF02699">
    <property type="entry name" value="YajC"/>
    <property type="match status" value="1"/>
</dbReference>
<keyword evidence="8 11" id="KW-1133">Transmembrane helix</keyword>
<organism evidence="12 13">
    <name type="scientific">Spirosoma aureum</name>
    <dbReference type="NCBI Taxonomy" id="2692134"/>
    <lineage>
        <taxon>Bacteria</taxon>
        <taxon>Pseudomonadati</taxon>
        <taxon>Bacteroidota</taxon>
        <taxon>Cytophagia</taxon>
        <taxon>Cytophagales</taxon>
        <taxon>Cytophagaceae</taxon>
        <taxon>Spirosoma</taxon>
    </lineage>
</organism>
<name>A0A6G9AXU2_9BACT</name>
<keyword evidence="9" id="KW-0811">Translocation</keyword>
<evidence type="ECO:0000256" key="2">
    <source>
        <dbReference type="ARBA" id="ARBA00006742"/>
    </source>
</evidence>
<proteinExistence type="inferred from homology"/>
<reference evidence="12 13" key="1">
    <citation type="submission" date="2020-03" db="EMBL/GenBank/DDBJ databases">
        <authorList>
            <person name="Kim M.K."/>
        </authorList>
    </citation>
    <scope>NUCLEOTIDE SEQUENCE [LARGE SCALE GENOMIC DNA]</scope>
    <source>
        <strain evidence="12 13">BT328</strain>
    </source>
</reference>
<evidence type="ECO:0000256" key="4">
    <source>
        <dbReference type="ARBA" id="ARBA00022448"/>
    </source>
</evidence>
<dbReference type="NCBIfam" id="TIGR00739">
    <property type="entry name" value="yajC"/>
    <property type="match status" value="1"/>
</dbReference>
<dbReference type="AlphaFoldDB" id="A0A6G9AXU2"/>
<dbReference type="PANTHER" id="PTHR33909:SF1">
    <property type="entry name" value="SEC TRANSLOCON ACCESSORY COMPLEX SUBUNIT YAJC"/>
    <property type="match status" value="1"/>
</dbReference>
<evidence type="ECO:0000256" key="6">
    <source>
        <dbReference type="ARBA" id="ARBA00022692"/>
    </source>
</evidence>
<accession>A0A6G9AXU2</accession>
<dbReference type="GO" id="GO:0015031">
    <property type="term" value="P:protein transport"/>
    <property type="evidence" value="ECO:0007669"/>
    <property type="project" value="UniProtKB-KW"/>
</dbReference>
<evidence type="ECO:0000256" key="1">
    <source>
        <dbReference type="ARBA" id="ARBA00004162"/>
    </source>
</evidence>